<dbReference type="RefSeq" id="WP_275470207.1">
    <property type="nucleotide sequence ID" value="NZ_CP110233.1"/>
</dbReference>
<dbReference type="Pfam" id="PF04233">
    <property type="entry name" value="Phage_Mu_F"/>
    <property type="match status" value="1"/>
</dbReference>
<geneLocation type="plasmid" evidence="2 3">
    <name>unnamed1</name>
</geneLocation>
<dbReference type="EMBL" id="CP110233">
    <property type="protein sequence ID" value="WEG74407.1"/>
    <property type="molecule type" value="Genomic_DNA"/>
</dbReference>
<evidence type="ECO:0000313" key="2">
    <source>
        <dbReference type="EMBL" id="WEG74407.1"/>
    </source>
</evidence>
<keyword evidence="3" id="KW-1185">Reference proteome</keyword>
<reference evidence="2" key="1">
    <citation type="submission" date="2022-10" db="EMBL/GenBank/DDBJ databases">
        <title>Vagococcus sp. isolated from poultry meat.</title>
        <authorList>
            <person name="Johansson P."/>
            <person name="Bjorkroth J."/>
        </authorList>
    </citation>
    <scope>NUCLEOTIDE SEQUENCE</scope>
    <source>
        <strain evidence="2">STAA11</strain>
        <plasmid evidence="2">unnamed1</plasmid>
    </source>
</reference>
<gene>
    <name evidence="2" type="ORF">OL234_10615</name>
</gene>
<dbReference type="AlphaFoldDB" id="A0AAF0CX68"/>
<protein>
    <submittedName>
        <fullName evidence="2">Minor capsid protein</fullName>
    </submittedName>
</protein>
<dbReference type="KEGG" id="vie:OL234_10615"/>
<sequence length="325" mass="37621">MQRYLIEEVNKLYKRYRGKHDMSDSTVKQILNTSVGSEELVKLHAMAQSVEDEGISRQAKAYLEGLSLQHRITRLEDLKAKSFLVSKKIADVQLKRSTDFYIDTIYESYNQASVESIILQTDKSYTVHDDGKYKSYTIKDGKPVIEIVNEDNHKVERTILITEEPHTIEFRELSTKYVKNILESHWQGANYSKRIWNDTDLLAKRLEELFTVEAMTGMSEIDMTKAIAKEFNQSFNVARRLIRTEANYMAGQAKIKGWLEHGVKEYVIVAVLDFRTSEKCQGQDGKRYKVKDAVVGENYPPFHPFVDRSRVLTLENNRYVATGKQ</sequence>
<name>A0AAF0CX68_9ENTE</name>
<evidence type="ECO:0000259" key="1">
    <source>
        <dbReference type="Pfam" id="PF04233"/>
    </source>
</evidence>
<organism evidence="2 3">
    <name type="scientific">Vagococcus intermedius</name>
    <dbReference type="NCBI Taxonomy" id="2991418"/>
    <lineage>
        <taxon>Bacteria</taxon>
        <taxon>Bacillati</taxon>
        <taxon>Bacillota</taxon>
        <taxon>Bacilli</taxon>
        <taxon>Lactobacillales</taxon>
        <taxon>Enterococcaceae</taxon>
        <taxon>Vagococcus</taxon>
    </lineage>
</organism>
<dbReference type="Proteomes" id="UP001179647">
    <property type="component" value="Plasmid unnamed1"/>
</dbReference>
<keyword evidence="2" id="KW-0614">Plasmid</keyword>
<accession>A0AAF0CX68</accession>
<evidence type="ECO:0000313" key="3">
    <source>
        <dbReference type="Proteomes" id="UP001179647"/>
    </source>
</evidence>
<proteinExistence type="predicted"/>
<feature type="domain" description="Phage head morphogenesis" evidence="1">
    <location>
        <begin position="215"/>
        <end position="305"/>
    </location>
</feature>
<dbReference type="NCBIfam" id="TIGR01641">
    <property type="entry name" value="phageSPP1_gp7"/>
    <property type="match status" value="1"/>
</dbReference>
<dbReference type="InterPro" id="IPR006528">
    <property type="entry name" value="Phage_head_morphogenesis_dom"/>
</dbReference>